<dbReference type="EMBL" id="JAUSTL010000007">
    <property type="protein sequence ID" value="MDQ0262827.1"/>
    <property type="molecule type" value="Genomic_DNA"/>
</dbReference>
<evidence type="ECO:0008006" key="3">
    <source>
        <dbReference type="Google" id="ProtNLM"/>
    </source>
</evidence>
<evidence type="ECO:0000313" key="2">
    <source>
        <dbReference type="Proteomes" id="UP001237071"/>
    </source>
</evidence>
<reference evidence="1 2" key="1">
    <citation type="submission" date="2023-07" db="EMBL/GenBank/DDBJ databases">
        <title>Genomic Encyclopedia of Type Strains, Phase IV (KMG-IV): sequencing the most valuable type-strain genomes for metagenomic binning, comparative biology and taxonomic classification.</title>
        <authorList>
            <person name="Goeker M."/>
        </authorList>
    </citation>
    <scope>NUCLEOTIDE SEQUENCE [LARGE SCALE GENOMIC DNA]</scope>
    <source>
        <strain evidence="1 2">DSM 23147</strain>
    </source>
</reference>
<evidence type="ECO:0000313" key="1">
    <source>
        <dbReference type="EMBL" id="MDQ0262827.1"/>
    </source>
</evidence>
<keyword evidence="2" id="KW-1185">Reference proteome</keyword>
<dbReference type="Proteomes" id="UP001237071">
    <property type="component" value="Unassembled WGS sequence"/>
</dbReference>
<gene>
    <name evidence="1" type="ORF">J2S26_000902</name>
</gene>
<organism evidence="1 2">
    <name type="scientific">Streptococcus dysgalactiae</name>
    <dbReference type="NCBI Taxonomy" id="1334"/>
    <lineage>
        <taxon>Bacteria</taxon>
        <taxon>Bacillati</taxon>
        <taxon>Bacillota</taxon>
        <taxon>Bacilli</taxon>
        <taxon>Lactobacillales</taxon>
        <taxon>Streptococcaceae</taxon>
        <taxon>Streptococcus</taxon>
    </lineage>
</organism>
<protein>
    <recommendedName>
        <fullName evidence="3">Phage protein</fullName>
    </recommendedName>
</protein>
<sequence length="79" mass="9380">MNWKHTYLRNATDEEKKELGCEEIWDGELPCEDNQILVYKNGYFTIDDWVNDLGECGLTENYDFTDFYWCELEAPDVGK</sequence>
<dbReference type="RefSeq" id="WP_003057263.1">
    <property type="nucleotide sequence ID" value="NZ_CP066073.1"/>
</dbReference>
<comment type="caution">
    <text evidence="1">The sequence shown here is derived from an EMBL/GenBank/DDBJ whole genome shotgun (WGS) entry which is preliminary data.</text>
</comment>
<accession>A0ABU0A6B2</accession>
<name>A0ABU0A6B2_STRDY</name>
<proteinExistence type="predicted"/>